<keyword evidence="5" id="KW-1185">Reference proteome</keyword>
<dbReference type="InterPro" id="IPR052346">
    <property type="entry name" value="O-mannosyl-transferase_TMTC"/>
</dbReference>
<keyword evidence="2" id="KW-0802">TPR repeat</keyword>
<comment type="caution">
    <text evidence="4">The sequence shown here is derived from an EMBL/GenBank/DDBJ whole genome shotgun (WGS) entry which is preliminary data.</text>
</comment>
<feature type="transmembrane region" description="Helical" evidence="3">
    <location>
        <begin position="112"/>
        <end position="129"/>
    </location>
</feature>
<dbReference type="EMBL" id="JACHHX010000002">
    <property type="protein sequence ID" value="MBB5014573.1"/>
    <property type="molecule type" value="Genomic_DNA"/>
</dbReference>
<keyword evidence="3" id="KW-0472">Membrane</keyword>
<keyword evidence="3" id="KW-1133">Transmembrane helix</keyword>
<dbReference type="PANTHER" id="PTHR44227">
    <property type="match status" value="1"/>
</dbReference>
<dbReference type="AlphaFoldDB" id="A0A7W7XXB9"/>
<organism evidence="4 5">
    <name type="scientific">Rehaibacterium terrae</name>
    <dbReference type="NCBI Taxonomy" id="1341696"/>
    <lineage>
        <taxon>Bacteria</taxon>
        <taxon>Pseudomonadati</taxon>
        <taxon>Pseudomonadota</taxon>
        <taxon>Gammaproteobacteria</taxon>
        <taxon>Lysobacterales</taxon>
        <taxon>Lysobacteraceae</taxon>
        <taxon>Rehaibacterium</taxon>
    </lineage>
</organism>
<feature type="transmembrane region" description="Helical" evidence="3">
    <location>
        <begin position="141"/>
        <end position="160"/>
    </location>
</feature>
<feature type="transmembrane region" description="Helical" evidence="3">
    <location>
        <begin position="354"/>
        <end position="371"/>
    </location>
</feature>
<keyword evidence="3" id="KW-0812">Transmembrane</keyword>
<dbReference type="Proteomes" id="UP000519004">
    <property type="component" value="Unassembled WGS sequence"/>
</dbReference>
<feature type="transmembrane region" description="Helical" evidence="3">
    <location>
        <begin position="199"/>
        <end position="216"/>
    </location>
</feature>
<dbReference type="RefSeq" id="WP_183947146.1">
    <property type="nucleotide sequence ID" value="NZ_JACHHX010000002.1"/>
</dbReference>
<feature type="transmembrane region" description="Helical" evidence="3">
    <location>
        <begin position="166"/>
        <end position="187"/>
    </location>
</feature>
<feature type="transmembrane region" description="Helical" evidence="3">
    <location>
        <begin position="30"/>
        <end position="47"/>
    </location>
</feature>
<evidence type="ECO:0000313" key="5">
    <source>
        <dbReference type="Proteomes" id="UP000519004"/>
    </source>
</evidence>
<proteinExistence type="predicted"/>
<protein>
    <submittedName>
        <fullName evidence="4">Tetratricopeptide (TPR) repeat protein</fullName>
    </submittedName>
</protein>
<dbReference type="InterPro" id="IPR011990">
    <property type="entry name" value="TPR-like_helical_dom_sf"/>
</dbReference>
<gene>
    <name evidence="4" type="ORF">HNQ58_000447</name>
</gene>
<feature type="transmembrane region" description="Helical" evidence="3">
    <location>
        <begin position="250"/>
        <end position="269"/>
    </location>
</feature>
<dbReference type="SUPFAM" id="SSF48452">
    <property type="entry name" value="TPR-like"/>
    <property type="match status" value="1"/>
</dbReference>
<feature type="transmembrane region" description="Helical" evidence="3">
    <location>
        <begin position="414"/>
        <end position="431"/>
    </location>
</feature>
<keyword evidence="1" id="KW-0677">Repeat</keyword>
<evidence type="ECO:0000256" key="2">
    <source>
        <dbReference type="ARBA" id="ARBA00022803"/>
    </source>
</evidence>
<feature type="transmembrane region" description="Helical" evidence="3">
    <location>
        <begin position="383"/>
        <end position="402"/>
    </location>
</feature>
<evidence type="ECO:0000256" key="1">
    <source>
        <dbReference type="ARBA" id="ARBA00022737"/>
    </source>
</evidence>
<feature type="transmembrane region" description="Helical" evidence="3">
    <location>
        <begin position="324"/>
        <end position="347"/>
    </location>
</feature>
<sequence length="678" mass="74354">MQSDDSPVIVTGLFFCAEKLRQGAMTKKSIGSWVFLGFALVTALLYLPGLDGPFLLDDAQNLDPVQEYVDGHRTAESVVFGNRSGPLGRPVSMASFVANAKLGLFDAYHLKLVNLLIHLACGLIAWRLMKRLMEVDGSFRNPTLAAAVLAAAWLIAPAHVSTVLYVVQRMAQLSTLFMLLAIWAFVVGRQREALSPGSGWLWLLVLSPVLTGLAAFSKENGILVPLIAGVIEIAYFRRSRERRLTPACRLYFGLFLLTPALLAAAALVLRPDYFLAGYEQRAFTLLERVLSQPRILWDYAGNLIVPHGPSMGIFHDNYPLSTGLLSPATTILAITGWALVIAIAIALRKRAPSMLAGIGIFFAGHALESSFLPLEPYFEHRNYFPSFGLLLALAALINTLITQGSPDEQNRKRLLTFVASVCAVVFSFATYSRNIVWSDFAHIMTQELRHNPTSPRMQTILAAEYMDAGRLDEALHHLRIAETYASDRDKMGISIAKALAHCAANTPIDDGLIDELLARKDAPISILALNVWERLSQRVEAGQCAAVDAGDLIAIGRSWLQSTSTPETEHGNWRVRYNLARMLASQGSLDEAAMLAHQAWESSRHNIGVGVFLFQVSASLGNMETCEEVLDILKKSKGKGDLRLDKAIETFQSAIDDWKSGRRIGARLIVPLTTSGST</sequence>
<accession>A0A7W7XXB9</accession>
<feature type="transmembrane region" description="Helical" evidence="3">
    <location>
        <begin position="222"/>
        <end position="238"/>
    </location>
</feature>
<dbReference type="PANTHER" id="PTHR44227:SF3">
    <property type="entry name" value="PROTEIN O-MANNOSYL-TRANSFERASE TMTC4"/>
    <property type="match status" value="1"/>
</dbReference>
<evidence type="ECO:0000256" key="3">
    <source>
        <dbReference type="SAM" id="Phobius"/>
    </source>
</evidence>
<name>A0A7W7XXB9_9GAMM</name>
<evidence type="ECO:0000313" key="4">
    <source>
        <dbReference type="EMBL" id="MBB5014573.1"/>
    </source>
</evidence>
<reference evidence="4 5" key="1">
    <citation type="submission" date="2020-08" db="EMBL/GenBank/DDBJ databases">
        <title>Genomic Encyclopedia of Type Strains, Phase IV (KMG-IV): sequencing the most valuable type-strain genomes for metagenomic binning, comparative biology and taxonomic classification.</title>
        <authorList>
            <person name="Goeker M."/>
        </authorList>
    </citation>
    <scope>NUCLEOTIDE SEQUENCE [LARGE SCALE GENOMIC DNA]</scope>
    <source>
        <strain evidence="4 5">DSM 25897</strain>
    </source>
</reference>
<dbReference type="Gene3D" id="1.25.40.10">
    <property type="entry name" value="Tetratricopeptide repeat domain"/>
    <property type="match status" value="1"/>
</dbReference>